<keyword evidence="2" id="KW-1185">Reference proteome</keyword>
<name>K9VP72_9CYAN</name>
<dbReference type="EMBL" id="CP003614">
    <property type="protein sequence ID" value="AFZ09287.1"/>
    <property type="molecule type" value="Genomic_DNA"/>
</dbReference>
<evidence type="ECO:0000313" key="1">
    <source>
        <dbReference type="EMBL" id="AFZ09287.1"/>
    </source>
</evidence>
<gene>
    <name evidence="1" type="ORF">Osc7112_5021</name>
</gene>
<dbReference type="HOGENOM" id="CLU_1018784_0_0_3"/>
<evidence type="ECO:0000313" key="2">
    <source>
        <dbReference type="Proteomes" id="UP000010478"/>
    </source>
</evidence>
<dbReference type="Proteomes" id="UP000010478">
    <property type="component" value="Chromosome"/>
</dbReference>
<proteinExistence type="predicted"/>
<dbReference type="KEGG" id="oni:Osc7112_5021"/>
<sequence length="273" mass="28972">MLGFQDFTRTNSYDYSHGYSGFYPDILMTTALLSDLNSPYNYGTIAGATPVSNANSANSDIAVVDSLLSEAVGIFQGAGTSATAPVSSYPSPNNIATVGSVGGGHQTGDQQVDSLLNLSDRVIADNKIWLDSLPKDPLTGMPVSSQSTLDPQVQSALGEANKLLASGSPLLNTTGGGTSMVSFFESLGQQTSTILNPNTTDAQLNQINRQNIWAQKVIGGQVMLGETNNSINKTDQSLNKHRFDSYNTFNNGPVYGPDWQWIGYQSGNDVSLV</sequence>
<accession>K9VP72</accession>
<organism evidence="1 2">
    <name type="scientific">Phormidium nigroviride PCC 7112</name>
    <dbReference type="NCBI Taxonomy" id="179408"/>
    <lineage>
        <taxon>Bacteria</taxon>
        <taxon>Bacillati</taxon>
        <taxon>Cyanobacteriota</taxon>
        <taxon>Cyanophyceae</taxon>
        <taxon>Oscillatoriophycideae</taxon>
        <taxon>Oscillatoriales</taxon>
        <taxon>Oscillatoriaceae</taxon>
        <taxon>Phormidium</taxon>
    </lineage>
</organism>
<protein>
    <submittedName>
        <fullName evidence="1">Uncharacterized protein</fullName>
    </submittedName>
</protein>
<reference evidence="1 2" key="1">
    <citation type="submission" date="2012-05" db="EMBL/GenBank/DDBJ databases">
        <title>Finished chromosome of genome of Oscillatoria sp. PCC 7112.</title>
        <authorList>
            <consortium name="US DOE Joint Genome Institute"/>
            <person name="Gugger M."/>
            <person name="Coursin T."/>
            <person name="Rippka R."/>
            <person name="Tandeau De Marsac N."/>
            <person name="Huntemann M."/>
            <person name="Wei C.-L."/>
            <person name="Han J."/>
            <person name="Detter J.C."/>
            <person name="Han C."/>
            <person name="Tapia R."/>
            <person name="Davenport K."/>
            <person name="Daligault H."/>
            <person name="Erkkila T."/>
            <person name="Gu W."/>
            <person name="Munk A.C.C."/>
            <person name="Teshima H."/>
            <person name="Xu Y."/>
            <person name="Chain P."/>
            <person name="Chen A."/>
            <person name="Krypides N."/>
            <person name="Mavromatis K."/>
            <person name="Markowitz V."/>
            <person name="Szeto E."/>
            <person name="Ivanova N."/>
            <person name="Mikhailova N."/>
            <person name="Ovchinnikova G."/>
            <person name="Pagani I."/>
            <person name="Pati A."/>
            <person name="Goodwin L."/>
            <person name="Peters L."/>
            <person name="Pitluck S."/>
            <person name="Woyke T."/>
            <person name="Kerfeld C."/>
        </authorList>
    </citation>
    <scope>NUCLEOTIDE SEQUENCE [LARGE SCALE GENOMIC DNA]</scope>
    <source>
        <strain evidence="1 2">PCC 7112</strain>
    </source>
</reference>
<dbReference type="RefSeq" id="WP_015178513.1">
    <property type="nucleotide sequence ID" value="NC_019729.1"/>
</dbReference>
<dbReference type="AlphaFoldDB" id="K9VP72"/>